<organism evidence="2 3">
    <name type="scientific">Plakobranchus ocellatus</name>
    <dbReference type="NCBI Taxonomy" id="259542"/>
    <lineage>
        <taxon>Eukaryota</taxon>
        <taxon>Metazoa</taxon>
        <taxon>Spiralia</taxon>
        <taxon>Lophotrochozoa</taxon>
        <taxon>Mollusca</taxon>
        <taxon>Gastropoda</taxon>
        <taxon>Heterobranchia</taxon>
        <taxon>Euthyneura</taxon>
        <taxon>Panpulmonata</taxon>
        <taxon>Sacoglossa</taxon>
        <taxon>Placobranchoidea</taxon>
        <taxon>Plakobranchidae</taxon>
        <taxon>Plakobranchus</taxon>
    </lineage>
</organism>
<sequence length="135" mass="15342">MAISAKEAAWIAMSIALVLFEPSSSQLINGLAQRETIYENHIYEHTFVPTTSPPTISPSLLTDFVVMPLEVKREKLATGYLFTVRYVPHAQNLRFVYINDTVGRVLKVKFETEFQVITTSGSNPHLVYFMTETER</sequence>
<protein>
    <submittedName>
        <fullName evidence="2">Uncharacterized protein</fullName>
    </submittedName>
</protein>
<reference evidence="2 3" key="1">
    <citation type="journal article" date="2021" name="Elife">
        <title>Chloroplast acquisition without the gene transfer in kleptoplastic sea slugs, Plakobranchus ocellatus.</title>
        <authorList>
            <person name="Maeda T."/>
            <person name="Takahashi S."/>
            <person name="Yoshida T."/>
            <person name="Shimamura S."/>
            <person name="Takaki Y."/>
            <person name="Nagai Y."/>
            <person name="Toyoda A."/>
            <person name="Suzuki Y."/>
            <person name="Arimoto A."/>
            <person name="Ishii H."/>
            <person name="Satoh N."/>
            <person name="Nishiyama T."/>
            <person name="Hasebe M."/>
            <person name="Maruyama T."/>
            <person name="Minagawa J."/>
            <person name="Obokata J."/>
            <person name="Shigenobu S."/>
        </authorList>
    </citation>
    <scope>NUCLEOTIDE SEQUENCE [LARGE SCALE GENOMIC DNA]</scope>
</reference>
<keyword evidence="3" id="KW-1185">Reference proteome</keyword>
<dbReference type="AlphaFoldDB" id="A0AAV4CGT0"/>
<proteinExistence type="predicted"/>
<evidence type="ECO:0000313" key="2">
    <source>
        <dbReference type="EMBL" id="GFO30384.1"/>
    </source>
</evidence>
<gene>
    <name evidence="2" type="ORF">PoB_005688900</name>
</gene>
<evidence type="ECO:0000313" key="3">
    <source>
        <dbReference type="Proteomes" id="UP000735302"/>
    </source>
</evidence>
<comment type="caution">
    <text evidence="2">The sequence shown here is derived from an EMBL/GenBank/DDBJ whole genome shotgun (WGS) entry which is preliminary data.</text>
</comment>
<name>A0AAV4CGT0_9GAST</name>
<keyword evidence="1" id="KW-0732">Signal</keyword>
<dbReference type="Proteomes" id="UP000735302">
    <property type="component" value="Unassembled WGS sequence"/>
</dbReference>
<feature type="signal peptide" evidence="1">
    <location>
        <begin position="1"/>
        <end position="25"/>
    </location>
</feature>
<dbReference type="EMBL" id="BLXT01006233">
    <property type="protein sequence ID" value="GFO30384.1"/>
    <property type="molecule type" value="Genomic_DNA"/>
</dbReference>
<accession>A0AAV4CGT0</accession>
<evidence type="ECO:0000256" key="1">
    <source>
        <dbReference type="SAM" id="SignalP"/>
    </source>
</evidence>
<feature type="chain" id="PRO_5043898688" evidence="1">
    <location>
        <begin position="26"/>
        <end position="135"/>
    </location>
</feature>